<name>A9H5H4_GLUDA</name>
<sequence length="59" mass="6365">MADLPEDRLRLARLRRNGGPQLSSPAGCAVIPRASTKLRAAVLRVALACEQVRRRSSPG</sequence>
<dbReference type="EMBL" id="AM889285">
    <property type="protein sequence ID" value="CAP54333.1"/>
    <property type="molecule type" value="Genomic_DNA"/>
</dbReference>
<reference evidence="1 2" key="1">
    <citation type="journal article" date="2009" name="BMC Genomics">
        <title>Complete genome sequence of the sugarcane nitrogen-fixing endophyte Gluconacetobacter diazotrophicus Pal5.</title>
        <authorList>
            <person name="Bertalan M."/>
            <person name="Albano R."/>
            <person name="Padua V."/>
            <person name="Rouws L."/>
            <person name="Rojas C."/>
            <person name="Hemerly A."/>
            <person name="Teixeira K."/>
            <person name="Schwab S."/>
            <person name="Araujo J."/>
            <person name="Oliveira A."/>
            <person name="Franca L."/>
            <person name="Magalhaes V."/>
            <person name="Alqueres S."/>
            <person name="Cardoso A."/>
            <person name="Almeida W."/>
            <person name="Loureiro M.M."/>
            <person name="Nogueira E."/>
            <person name="Cidade D."/>
            <person name="Oliveira D."/>
            <person name="Simao T."/>
            <person name="Macedo J."/>
            <person name="Valadao A."/>
            <person name="Dreschsel M."/>
            <person name="Freitas F."/>
            <person name="Vidal M."/>
            <person name="Guedes H."/>
            <person name="Rodrigues E."/>
            <person name="Meneses C."/>
            <person name="Brioso P."/>
            <person name="Pozzer L."/>
            <person name="Figueiredo D."/>
            <person name="Montano H."/>
            <person name="Junior J."/>
            <person name="Filho G."/>
            <person name="Flores V."/>
            <person name="Ferreira B."/>
            <person name="Branco A."/>
            <person name="Gonzalez P."/>
            <person name="Guillobel H."/>
            <person name="Lemos M."/>
            <person name="Seibel L."/>
            <person name="Macedo J."/>
            <person name="Alves-Ferreira M."/>
            <person name="Sachetto-Martins G."/>
            <person name="Coelho A."/>
            <person name="Santos E."/>
            <person name="Amaral G."/>
            <person name="Neves A."/>
            <person name="Pacheco A.B."/>
            <person name="Carvalho D."/>
            <person name="Lery L."/>
            <person name="Bisch P."/>
            <person name="Rossle S.C."/>
            <person name="Urmenyi T."/>
            <person name="Kruger W.V."/>
            <person name="Martins O."/>
            <person name="Baldani J.I."/>
            <person name="Ferreira P.C."/>
        </authorList>
    </citation>
    <scope>NUCLEOTIDE SEQUENCE [LARGE SCALE GENOMIC DNA]</scope>
    <source>
        <strain evidence="2">ATCC 49037 / DSM 5601 / CCUG 37298 / CIP 103539 / LMG 7603 / PAl5</strain>
    </source>
</reference>
<evidence type="ECO:0000313" key="1">
    <source>
        <dbReference type="EMBL" id="CAP54333.1"/>
    </source>
</evidence>
<protein>
    <submittedName>
        <fullName evidence="1">Uncharacterized protein</fullName>
    </submittedName>
</protein>
<keyword evidence="2" id="KW-1185">Reference proteome</keyword>
<proteinExistence type="predicted"/>
<dbReference type="AlphaFoldDB" id="A9H5H4"/>
<dbReference type="Proteomes" id="UP000001176">
    <property type="component" value="Chromosome"/>
</dbReference>
<organism evidence="1 2">
    <name type="scientific">Gluconacetobacter diazotrophicus (strain ATCC 49037 / DSM 5601 / CCUG 37298 / CIP 103539 / LMG 7603 / PAl5)</name>
    <dbReference type="NCBI Taxonomy" id="272568"/>
    <lineage>
        <taxon>Bacteria</taxon>
        <taxon>Pseudomonadati</taxon>
        <taxon>Pseudomonadota</taxon>
        <taxon>Alphaproteobacteria</taxon>
        <taxon>Acetobacterales</taxon>
        <taxon>Acetobacteraceae</taxon>
        <taxon>Gluconacetobacter</taxon>
    </lineage>
</organism>
<gene>
    <name evidence="1" type="ordered locus">GDI0390</name>
</gene>
<evidence type="ECO:0000313" key="2">
    <source>
        <dbReference type="Proteomes" id="UP000001176"/>
    </source>
</evidence>
<accession>A9H5H4</accession>
<dbReference type="KEGG" id="gdi:GDI0390"/>